<reference evidence="2 3" key="1">
    <citation type="submission" date="2023-01" db="EMBL/GenBank/DDBJ databases">
        <title>Analysis of 21 Apiospora genomes using comparative genomics revels a genus with tremendous synthesis potential of carbohydrate active enzymes and secondary metabolites.</title>
        <authorList>
            <person name="Sorensen T."/>
        </authorList>
    </citation>
    <scope>NUCLEOTIDE SEQUENCE [LARGE SCALE GENOMIC DNA]</scope>
    <source>
        <strain evidence="2 3">CBS 20057</strain>
    </source>
</reference>
<keyword evidence="1" id="KW-0732">Signal</keyword>
<proteinExistence type="predicted"/>
<protein>
    <submittedName>
        <fullName evidence="2">Uncharacterized protein</fullName>
    </submittedName>
</protein>
<feature type="signal peptide" evidence="1">
    <location>
        <begin position="1"/>
        <end position="15"/>
    </location>
</feature>
<accession>A0ABR1R9N6</accession>
<evidence type="ECO:0000313" key="3">
    <source>
        <dbReference type="Proteomes" id="UP001396898"/>
    </source>
</evidence>
<dbReference type="EMBL" id="JAQQWI010000018">
    <property type="protein sequence ID" value="KAK8002191.1"/>
    <property type="molecule type" value="Genomic_DNA"/>
</dbReference>
<evidence type="ECO:0000313" key="2">
    <source>
        <dbReference type="EMBL" id="KAK8002191.1"/>
    </source>
</evidence>
<comment type="caution">
    <text evidence="2">The sequence shown here is derived from an EMBL/GenBank/DDBJ whole genome shotgun (WGS) entry which is preliminary data.</text>
</comment>
<evidence type="ECO:0000256" key="1">
    <source>
        <dbReference type="SAM" id="SignalP"/>
    </source>
</evidence>
<gene>
    <name evidence="2" type="ORF">PG991_014413</name>
</gene>
<dbReference type="Proteomes" id="UP001396898">
    <property type="component" value="Unassembled WGS sequence"/>
</dbReference>
<sequence>MKTATALALVSAVSGAVIEPRQTPATEFDVTDFSASCQPHSVLCFFSFKVAAAAAATTCSATVQGPDMLPTVGLRSCDDPRFSWAFEPAADGAGHTVAVDWEWTPGSNQTGTHLVPAADVVRENHGSVVTERYVGPAAFVISPLQQQQQ</sequence>
<organism evidence="2 3">
    <name type="scientific">Apiospora marii</name>
    <dbReference type="NCBI Taxonomy" id="335849"/>
    <lineage>
        <taxon>Eukaryota</taxon>
        <taxon>Fungi</taxon>
        <taxon>Dikarya</taxon>
        <taxon>Ascomycota</taxon>
        <taxon>Pezizomycotina</taxon>
        <taxon>Sordariomycetes</taxon>
        <taxon>Xylariomycetidae</taxon>
        <taxon>Amphisphaeriales</taxon>
        <taxon>Apiosporaceae</taxon>
        <taxon>Apiospora</taxon>
    </lineage>
</organism>
<keyword evidence="3" id="KW-1185">Reference proteome</keyword>
<feature type="chain" id="PRO_5045163659" evidence="1">
    <location>
        <begin position="16"/>
        <end position="149"/>
    </location>
</feature>
<name>A0ABR1R9N6_9PEZI</name>